<dbReference type="Proteomes" id="UP001064048">
    <property type="component" value="Chromosome 11"/>
</dbReference>
<comment type="caution">
    <text evidence="1">The sequence shown here is derived from an EMBL/GenBank/DDBJ whole genome shotgun (WGS) entry which is preliminary data.</text>
</comment>
<name>A0ACC0JLW7_CHOFU</name>
<organism evidence="1 2">
    <name type="scientific">Choristoneura fumiferana</name>
    <name type="common">Spruce budworm moth</name>
    <name type="synonym">Archips fumiferana</name>
    <dbReference type="NCBI Taxonomy" id="7141"/>
    <lineage>
        <taxon>Eukaryota</taxon>
        <taxon>Metazoa</taxon>
        <taxon>Ecdysozoa</taxon>
        <taxon>Arthropoda</taxon>
        <taxon>Hexapoda</taxon>
        <taxon>Insecta</taxon>
        <taxon>Pterygota</taxon>
        <taxon>Neoptera</taxon>
        <taxon>Endopterygota</taxon>
        <taxon>Lepidoptera</taxon>
        <taxon>Glossata</taxon>
        <taxon>Ditrysia</taxon>
        <taxon>Tortricoidea</taxon>
        <taxon>Tortricidae</taxon>
        <taxon>Tortricinae</taxon>
        <taxon>Choristoneura</taxon>
    </lineage>
</organism>
<gene>
    <name evidence="1" type="ORF">MSG28_006777</name>
</gene>
<protein>
    <submittedName>
        <fullName evidence="1">Uncharacterized protein</fullName>
    </submittedName>
</protein>
<accession>A0ACC0JLW7</accession>
<evidence type="ECO:0000313" key="2">
    <source>
        <dbReference type="Proteomes" id="UP001064048"/>
    </source>
</evidence>
<evidence type="ECO:0000313" key="1">
    <source>
        <dbReference type="EMBL" id="KAI8424855.1"/>
    </source>
</evidence>
<proteinExistence type="predicted"/>
<sequence length="75" mass="8519">MDMDAPQSHVSLSLSLSLSQSSNPVKIGDQALSRPLWDRRRCLQVAVAEHISAYQLQKKIDLLRVYDNYGKYSII</sequence>
<reference evidence="1 2" key="1">
    <citation type="journal article" date="2022" name="Genome Biol. Evol.">
        <title>The Spruce Budworm Genome: Reconstructing the Evolutionary History of Antifreeze Proteins.</title>
        <authorList>
            <person name="Beliveau C."/>
            <person name="Gagne P."/>
            <person name="Picq S."/>
            <person name="Vernygora O."/>
            <person name="Keeling C.I."/>
            <person name="Pinkney K."/>
            <person name="Doucet D."/>
            <person name="Wen F."/>
            <person name="Johnston J.S."/>
            <person name="Maaroufi H."/>
            <person name="Boyle B."/>
            <person name="Laroche J."/>
            <person name="Dewar K."/>
            <person name="Juretic N."/>
            <person name="Blackburn G."/>
            <person name="Nisole A."/>
            <person name="Brunet B."/>
            <person name="Brandao M."/>
            <person name="Lumley L."/>
            <person name="Duan J."/>
            <person name="Quan G."/>
            <person name="Lucarotti C.J."/>
            <person name="Roe A.D."/>
            <person name="Sperling F.A.H."/>
            <person name="Levesque R.C."/>
            <person name="Cusson M."/>
        </authorList>
    </citation>
    <scope>NUCLEOTIDE SEQUENCE [LARGE SCALE GENOMIC DNA]</scope>
    <source>
        <strain evidence="1">Glfc:IPQL:Cfum</strain>
    </source>
</reference>
<keyword evidence="2" id="KW-1185">Reference proteome</keyword>
<dbReference type="EMBL" id="CM046111">
    <property type="protein sequence ID" value="KAI8424855.1"/>
    <property type="molecule type" value="Genomic_DNA"/>
</dbReference>